<accession>A0A3A3FII4</accession>
<evidence type="ECO:0000313" key="2">
    <source>
        <dbReference type="Proteomes" id="UP000265955"/>
    </source>
</evidence>
<comment type="caution">
    <text evidence="1">The sequence shown here is derived from an EMBL/GenBank/DDBJ whole genome shotgun (WGS) entry which is preliminary data.</text>
</comment>
<proteinExistence type="predicted"/>
<evidence type="ECO:0000313" key="1">
    <source>
        <dbReference type="EMBL" id="RJF92198.1"/>
    </source>
</evidence>
<reference evidence="2" key="1">
    <citation type="submission" date="2018-09" db="EMBL/GenBank/DDBJ databases">
        <authorList>
            <person name="Zhu H."/>
        </authorList>
    </citation>
    <scope>NUCLEOTIDE SEQUENCE [LARGE SCALE GENOMIC DNA]</scope>
    <source>
        <strain evidence="2">K1R23-30</strain>
    </source>
</reference>
<protein>
    <submittedName>
        <fullName evidence="1">Uncharacterized protein</fullName>
    </submittedName>
</protein>
<dbReference type="OrthoDB" id="9805416at2"/>
<dbReference type="AlphaFoldDB" id="A0A3A3FII4"/>
<dbReference type="Proteomes" id="UP000265955">
    <property type="component" value="Unassembled WGS sequence"/>
</dbReference>
<organism evidence="1 2">
    <name type="scientific">Noviherbaspirillum saxi</name>
    <dbReference type="NCBI Taxonomy" id="2320863"/>
    <lineage>
        <taxon>Bacteria</taxon>
        <taxon>Pseudomonadati</taxon>
        <taxon>Pseudomonadota</taxon>
        <taxon>Betaproteobacteria</taxon>
        <taxon>Burkholderiales</taxon>
        <taxon>Oxalobacteraceae</taxon>
        <taxon>Noviherbaspirillum</taxon>
    </lineage>
</organism>
<dbReference type="EMBL" id="QYUO01000003">
    <property type="protein sequence ID" value="RJF92198.1"/>
    <property type="molecule type" value="Genomic_DNA"/>
</dbReference>
<gene>
    <name evidence="1" type="ORF">D3871_26555</name>
</gene>
<dbReference type="SUPFAM" id="SSF52283">
    <property type="entry name" value="Formate/glycerate dehydrogenase catalytic domain-like"/>
    <property type="match status" value="1"/>
</dbReference>
<dbReference type="Gene3D" id="3.40.50.720">
    <property type="entry name" value="NAD(P)-binding Rossmann-like Domain"/>
    <property type="match status" value="1"/>
</dbReference>
<sequence length="48" mass="5554">MKERGITLCHTPGVLTETTADTIFGLIMATSRRMRRTTGWRSWRRPTC</sequence>
<name>A0A3A3FII4_9BURK</name>
<keyword evidence="2" id="KW-1185">Reference proteome</keyword>